<evidence type="ECO:0000256" key="3">
    <source>
        <dbReference type="ARBA" id="ARBA00022723"/>
    </source>
</evidence>
<dbReference type="PANTHER" id="PTHR12147">
    <property type="entry name" value="METALLOPEPTIDASE M28 FAMILY MEMBER"/>
    <property type="match status" value="1"/>
</dbReference>
<feature type="domain" description="Peptidase M28" evidence="7">
    <location>
        <begin position="294"/>
        <end position="511"/>
    </location>
</feature>
<evidence type="ECO:0000259" key="7">
    <source>
        <dbReference type="Pfam" id="PF04389"/>
    </source>
</evidence>
<evidence type="ECO:0000256" key="4">
    <source>
        <dbReference type="ARBA" id="ARBA00022729"/>
    </source>
</evidence>
<dbReference type="Pfam" id="PF04389">
    <property type="entry name" value="Peptidase_M28"/>
    <property type="match status" value="1"/>
</dbReference>
<evidence type="ECO:0000313" key="8">
    <source>
        <dbReference type="EMBL" id="MBL0740186.1"/>
    </source>
</evidence>
<dbReference type="PANTHER" id="PTHR12147:SF56">
    <property type="entry name" value="AMINOPEPTIDASE YDR415C-RELATED"/>
    <property type="match status" value="1"/>
</dbReference>
<accession>A0ABS1KL54</accession>
<evidence type="ECO:0000313" key="9">
    <source>
        <dbReference type="Proteomes" id="UP000613030"/>
    </source>
</evidence>
<gene>
    <name evidence="8" type="ORF">JI741_03095</name>
</gene>
<protein>
    <submittedName>
        <fullName evidence="8">M20/M25/M40 family metallo-hydrolase</fullName>
    </submittedName>
</protein>
<evidence type="ECO:0000256" key="6">
    <source>
        <dbReference type="ARBA" id="ARBA00022833"/>
    </source>
</evidence>
<dbReference type="InterPro" id="IPR007484">
    <property type="entry name" value="Peptidase_M28"/>
</dbReference>
<keyword evidence="9" id="KW-1185">Reference proteome</keyword>
<name>A0ABS1KL54_9BACT</name>
<dbReference type="Gene3D" id="3.50.30.30">
    <property type="match status" value="1"/>
</dbReference>
<dbReference type="SUPFAM" id="SSF53187">
    <property type="entry name" value="Zn-dependent exopeptidases"/>
    <property type="match status" value="1"/>
</dbReference>
<comment type="caution">
    <text evidence="8">The sequence shown here is derived from an EMBL/GenBank/DDBJ whole genome shotgun (WGS) entry which is preliminary data.</text>
</comment>
<organism evidence="8 9">
    <name type="scientific">Chryseolinea lacunae</name>
    <dbReference type="NCBI Taxonomy" id="2801331"/>
    <lineage>
        <taxon>Bacteria</taxon>
        <taxon>Pseudomonadati</taxon>
        <taxon>Bacteroidota</taxon>
        <taxon>Cytophagia</taxon>
        <taxon>Cytophagales</taxon>
        <taxon>Fulvivirgaceae</taxon>
        <taxon>Chryseolinea</taxon>
    </lineage>
</organism>
<keyword evidence="4" id="KW-0732">Signal</keyword>
<dbReference type="Proteomes" id="UP000613030">
    <property type="component" value="Unassembled WGS sequence"/>
</dbReference>
<keyword evidence="3" id="KW-0479">Metal-binding</keyword>
<keyword evidence="6" id="KW-0862">Zinc</keyword>
<keyword evidence="2" id="KW-0645">Protease</keyword>
<proteinExistence type="predicted"/>
<dbReference type="Gene3D" id="3.40.630.10">
    <property type="entry name" value="Zn peptidases"/>
    <property type="match status" value="1"/>
</dbReference>
<evidence type="ECO:0000256" key="5">
    <source>
        <dbReference type="ARBA" id="ARBA00022801"/>
    </source>
</evidence>
<evidence type="ECO:0000256" key="1">
    <source>
        <dbReference type="ARBA" id="ARBA00022438"/>
    </source>
</evidence>
<dbReference type="EMBL" id="JAERRB010000001">
    <property type="protein sequence ID" value="MBL0740186.1"/>
    <property type="molecule type" value="Genomic_DNA"/>
</dbReference>
<reference evidence="8 9" key="1">
    <citation type="submission" date="2021-01" db="EMBL/GenBank/DDBJ databases">
        <title>Chryseolinea sp. Jin1 Genome sequencing and assembly.</title>
        <authorList>
            <person name="Kim I."/>
        </authorList>
    </citation>
    <scope>NUCLEOTIDE SEQUENCE [LARGE SCALE GENOMIC DNA]</scope>
    <source>
        <strain evidence="8 9">Jin1</strain>
    </source>
</reference>
<dbReference type="SUPFAM" id="SSF52025">
    <property type="entry name" value="PA domain"/>
    <property type="match status" value="1"/>
</dbReference>
<dbReference type="InterPro" id="IPR045175">
    <property type="entry name" value="M28_fam"/>
</dbReference>
<dbReference type="CDD" id="cd05660">
    <property type="entry name" value="M28_like_PA"/>
    <property type="match status" value="1"/>
</dbReference>
<keyword evidence="5" id="KW-0378">Hydrolase</keyword>
<sequence>MMLLVLLALTACKHDAYNSDDGLAAITPTGLAATIQSLASDEFQGRRPFTAGEKTTLTYLEEQFKTLGLEPGNGTSYLQEVPMVEILPTADTTMAVKSTKKNITLSGFKDYVLWSQRTDSLLSWKDEELVFAGFGIVAPEYNWNDYKDLDVKNKIVLVLVNDPGFGGEDTTFFKGNTMTYYGRWTYKFEEAARQGAKGCLVIHNTVPAGYGFWVVQNSWNAPHLYLDPRGKNQYFCEGVGWTSMPATEKLFEAAGLNFGEWQSKARQPGFKGFSLNTKVSTQVKLKTTYNKSYNAIAKITGSEKPDEYIIYTAHWDHFGIGKPNDAGDSIYNGAVDNAGGVATMMEIAKGFKALKNKPKRSIVFLAVTAEEQGLWGSAYYAQNPVYPVGQTVANINIDFTNVYGRMKDITVIGLGQSELDDYLKEEATKQGRYLAPDPNPVAGMYFRSDHFNFAKVGIPALFSGNGIDHVDKGKDFGREAEAEYTKNRYHQPNDQFDAQWDLSGAVEDAKLMLQVGKRLSFEEKWPQWKSTSEFKSLREPKK</sequence>
<dbReference type="InterPro" id="IPR046450">
    <property type="entry name" value="PA_dom_sf"/>
</dbReference>
<evidence type="ECO:0000256" key="2">
    <source>
        <dbReference type="ARBA" id="ARBA00022670"/>
    </source>
</evidence>
<keyword evidence="1" id="KW-0031">Aminopeptidase</keyword>